<evidence type="ECO:0000256" key="4">
    <source>
        <dbReference type="SAM" id="MobiDB-lite"/>
    </source>
</evidence>
<dbReference type="InterPro" id="IPR035979">
    <property type="entry name" value="RBD_domain_sf"/>
</dbReference>
<dbReference type="Gene3D" id="4.10.60.10">
    <property type="entry name" value="Zinc finger, CCHC-type"/>
    <property type="match status" value="1"/>
</dbReference>
<feature type="region of interest" description="Disordered" evidence="4">
    <location>
        <begin position="114"/>
        <end position="259"/>
    </location>
</feature>
<gene>
    <name evidence="7" type="ORF">LAZ67_7001286</name>
</gene>
<evidence type="ECO:0000259" key="6">
    <source>
        <dbReference type="PROSITE" id="PS50158"/>
    </source>
</evidence>
<dbReference type="EMBL" id="CP092869">
    <property type="protein sequence ID" value="UYV69944.1"/>
    <property type="molecule type" value="Genomic_DNA"/>
</dbReference>
<dbReference type="Pfam" id="PF00098">
    <property type="entry name" value="zf-CCHC"/>
    <property type="match status" value="1"/>
</dbReference>
<sequence length="259" mass="30100">MSRSQLLIGRLPTNVRERDVEQVFEKYGRLLRCNMKYGGGMAYAFVDYDDRRDAEDALHHENGCDIKGQSIIVEWARGPSYRSGSSRGECFRCRRPGHWARDCPELERDHERYYSRRRSRSRSPRRRRRTRSYSRSQSRTRDRSRGKKSKLSLTKSVTPRSKSPSPRCTKSGKARSPSRSKSRSRSYENSRNKGSNSPRKSCTPSPYERNQMGDTEQNGENDVKREMSKSPSRDRESIDRSDHDRSHSRSGSPARDKSP</sequence>
<dbReference type="Pfam" id="PF00076">
    <property type="entry name" value="RRM_1"/>
    <property type="match status" value="1"/>
</dbReference>
<keyword evidence="1 3" id="KW-0694">RNA-binding</keyword>
<evidence type="ECO:0000259" key="5">
    <source>
        <dbReference type="PROSITE" id="PS50102"/>
    </source>
</evidence>
<dbReference type="PANTHER" id="PTHR48038:SF1">
    <property type="entry name" value="RIBONUCLEOPROTEIN RB97D"/>
    <property type="match status" value="1"/>
</dbReference>
<dbReference type="SMART" id="SM00360">
    <property type="entry name" value="RRM"/>
    <property type="match status" value="1"/>
</dbReference>
<dbReference type="Proteomes" id="UP001235939">
    <property type="component" value="Chromosome 07"/>
</dbReference>
<organism evidence="7 8">
    <name type="scientific">Cordylochernes scorpioides</name>
    <dbReference type="NCBI Taxonomy" id="51811"/>
    <lineage>
        <taxon>Eukaryota</taxon>
        <taxon>Metazoa</taxon>
        <taxon>Ecdysozoa</taxon>
        <taxon>Arthropoda</taxon>
        <taxon>Chelicerata</taxon>
        <taxon>Arachnida</taxon>
        <taxon>Pseudoscorpiones</taxon>
        <taxon>Cheliferoidea</taxon>
        <taxon>Chernetidae</taxon>
        <taxon>Cordylochernes</taxon>
    </lineage>
</organism>
<dbReference type="SMART" id="SM00343">
    <property type="entry name" value="ZnF_C2HC"/>
    <property type="match status" value="1"/>
</dbReference>
<dbReference type="PROSITE" id="PS50158">
    <property type="entry name" value="ZF_CCHC"/>
    <property type="match status" value="1"/>
</dbReference>
<dbReference type="InterPro" id="IPR001878">
    <property type="entry name" value="Znf_CCHC"/>
</dbReference>
<feature type="compositionally biased region" description="Polar residues" evidence="4">
    <location>
        <begin position="192"/>
        <end position="204"/>
    </location>
</feature>
<protein>
    <submittedName>
        <fullName evidence="7">Uncharacterized protein</fullName>
    </submittedName>
</protein>
<keyword evidence="2" id="KW-0863">Zinc-finger</keyword>
<evidence type="ECO:0000256" key="1">
    <source>
        <dbReference type="ARBA" id="ARBA00022884"/>
    </source>
</evidence>
<dbReference type="SUPFAM" id="SSF54928">
    <property type="entry name" value="RNA-binding domain, RBD"/>
    <property type="match status" value="1"/>
</dbReference>
<dbReference type="Gene3D" id="3.30.70.330">
    <property type="match status" value="1"/>
</dbReference>
<evidence type="ECO:0000256" key="2">
    <source>
        <dbReference type="PROSITE-ProRule" id="PRU00047"/>
    </source>
</evidence>
<dbReference type="PANTHER" id="PTHR48038">
    <property type="entry name" value="RIBONUCLEOPROTEIN RB97D"/>
    <property type="match status" value="1"/>
</dbReference>
<evidence type="ECO:0000313" key="7">
    <source>
        <dbReference type="EMBL" id="UYV69944.1"/>
    </source>
</evidence>
<feature type="compositionally biased region" description="Basic residues" evidence="4">
    <location>
        <begin position="115"/>
        <end position="132"/>
    </location>
</feature>
<feature type="domain" description="CCHC-type" evidence="6">
    <location>
        <begin position="90"/>
        <end position="105"/>
    </location>
</feature>
<dbReference type="SUPFAM" id="SSF57756">
    <property type="entry name" value="Retrovirus zinc finger-like domains"/>
    <property type="match status" value="1"/>
</dbReference>
<dbReference type="InterPro" id="IPR000504">
    <property type="entry name" value="RRM_dom"/>
</dbReference>
<feature type="compositionally biased region" description="Polar residues" evidence="4">
    <location>
        <begin position="157"/>
        <end position="168"/>
    </location>
</feature>
<feature type="compositionally biased region" description="Basic residues" evidence="4">
    <location>
        <begin position="170"/>
        <end position="184"/>
    </location>
</feature>
<dbReference type="InterPro" id="IPR012677">
    <property type="entry name" value="Nucleotide-bd_a/b_plait_sf"/>
</dbReference>
<dbReference type="PROSITE" id="PS50102">
    <property type="entry name" value="RRM"/>
    <property type="match status" value="1"/>
</dbReference>
<keyword evidence="8" id="KW-1185">Reference proteome</keyword>
<reference evidence="7 8" key="1">
    <citation type="submission" date="2022-01" db="EMBL/GenBank/DDBJ databases">
        <title>A chromosomal length assembly of Cordylochernes scorpioides.</title>
        <authorList>
            <person name="Zeh D."/>
            <person name="Zeh J."/>
        </authorList>
    </citation>
    <scope>NUCLEOTIDE SEQUENCE [LARGE SCALE GENOMIC DNA]</scope>
    <source>
        <strain evidence="7">IN4F17</strain>
        <tissue evidence="7">Whole Body</tissue>
    </source>
</reference>
<evidence type="ECO:0000313" key="8">
    <source>
        <dbReference type="Proteomes" id="UP001235939"/>
    </source>
</evidence>
<proteinExistence type="predicted"/>
<keyword evidence="2" id="KW-0479">Metal-binding</keyword>
<dbReference type="InterPro" id="IPR036875">
    <property type="entry name" value="Znf_CCHC_sf"/>
</dbReference>
<keyword evidence="2" id="KW-0862">Zinc</keyword>
<feature type="domain" description="RRM" evidence="5">
    <location>
        <begin position="4"/>
        <end position="78"/>
    </location>
</feature>
<name>A0ABY6KM48_9ARAC</name>
<accession>A0ABY6KM48</accession>
<feature type="compositionally biased region" description="Basic and acidic residues" evidence="4">
    <location>
        <begin position="221"/>
        <end position="247"/>
    </location>
</feature>
<evidence type="ECO:0000256" key="3">
    <source>
        <dbReference type="PROSITE-ProRule" id="PRU00176"/>
    </source>
</evidence>